<keyword evidence="2" id="KW-1185">Reference proteome</keyword>
<reference evidence="2" key="1">
    <citation type="submission" date="2011-10" db="EMBL/GenBank/DDBJ databases">
        <title>The complete genome of chromosome of Thermovirga lienii DSM 17291.</title>
        <authorList>
            <consortium name="US DOE Joint Genome Institute (JGI-PGF)"/>
            <person name="Lucas S."/>
            <person name="Copeland A."/>
            <person name="Lapidus A."/>
            <person name="Glavina del Rio T."/>
            <person name="Dalin E."/>
            <person name="Tice H."/>
            <person name="Bruce D."/>
            <person name="Goodwin L."/>
            <person name="Pitluck S."/>
            <person name="Peters L."/>
            <person name="Mikhailova N."/>
            <person name="Saunders E."/>
            <person name="Kyrpides N."/>
            <person name="Mavromatis K."/>
            <person name="Ivanova N."/>
            <person name="Last F.I."/>
            <person name="Brettin T."/>
            <person name="Detter J.C."/>
            <person name="Han C."/>
            <person name="Larimer F."/>
            <person name="Land M."/>
            <person name="Hauser L."/>
            <person name="Markowitz V."/>
            <person name="Cheng J.-F."/>
            <person name="Hugenholtz P."/>
            <person name="Woyke T."/>
            <person name="Wu D."/>
            <person name="Spring S."/>
            <person name="Schroeder M."/>
            <person name="Brambilla E.-M."/>
            <person name="Klenk H.-P."/>
            <person name="Eisen J.A."/>
        </authorList>
    </citation>
    <scope>NUCLEOTIDE SEQUENCE [LARGE SCALE GENOMIC DNA]</scope>
    <source>
        <strain evidence="2">ATCC BAA-1197 / DSM 17291 / Cas60314</strain>
    </source>
</reference>
<dbReference type="Proteomes" id="UP000005868">
    <property type="component" value="Chromosome"/>
</dbReference>
<dbReference type="OrthoDB" id="7156875at2"/>
<evidence type="ECO:0000313" key="1">
    <source>
        <dbReference type="EMBL" id="AER66188.1"/>
    </source>
</evidence>
<name>G7V7M6_THELD</name>
<evidence type="ECO:0000313" key="2">
    <source>
        <dbReference type="Proteomes" id="UP000005868"/>
    </source>
</evidence>
<dbReference type="KEGG" id="tli:Tlie_0453"/>
<gene>
    <name evidence="1" type="ordered locus">Tlie_0453</name>
</gene>
<dbReference type="EMBL" id="CP003096">
    <property type="protein sequence ID" value="AER66188.1"/>
    <property type="molecule type" value="Genomic_DNA"/>
</dbReference>
<proteinExistence type="predicted"/>
<dbReference type="STRING" id="580340.Tlie_0453"/>
<organism evidence="1 2">
    <name type="scientific">Thermovirga lienii (strain ATCC BAA-1197 / DSM 17291 / Cas60314)</name>
    <dbReference type="NCBI Taxonomy" id="580340"/>
    <lineage>
        <taxon>Bacteria</taxon>
        <taxon>Thermotogati</taxon>
        <taxon>Synergistota</taxon>
        <taxon>Synergistia</taxon>
        <taxon>Synergistales</taxon>
        <taxon>Thermovirgaceae</taxon>
        <taxon>Thermovirga</taxon>
    </lineage>
</organism>
<reference evidence="1 2" key="2">
    <citation type="journal article" date="2012" name="Stand. Genomic Sci.">
        <title>Genome sequence of the moderately thermophilic, amino-acid-degrading and sulfur-reducing bacterium Thermovirga lienii type strain (Cas60314(T)).</title>
        <authorList>
            <person name="Goker M."/>
            <person name="Saunders E."/>
            <person name="Lapidus A."/>
            <person name="Nolan M."/>
            <person name="Lucas S."/>
            <person name="Hammon N."/>
            <person name="Deshpande S."/>
            <person name="Cheng J.F."/>
            <person name="Han C."/>
            <person name="Tapia R."/>
            <person name="Goodwin L.A."/>
            <person name="Pitluck S."/>
            <person name="Liolios K."/>
            <person name="Mavromatis K."/>
            <person name="Pagani I."/>
            <person name="Ivanova N."/>
            <person name="Mikhailova N."/>
            <person name="Pati A."/>
            <person name="Chen A."/>
            <person name="Palaniappan K."/>
            <person name="Land M."/>
            <person name="Chang Y.J."/>
            <person name="Jeffries C.D."/>
            <person name="Brambilla E.M."/>
            <person name="Rohde M."/>
            <person name="Spring S."/>
            <person name="Detter J.C."/>
            <person name="Woyke T."/>
            <person name="Bristow J."/>
            <person name="Eisen J.A."/>
            <person name="Markowitz V."/>
            <person name="Hugenholtz P."/>
            <person name="Kyrpides N.C."/>
            <person name="Klenk H.P."/>
        </authorList>
    </citation>
    <scope>NUCLEOTIDE SEQUENCE [LARGE SCALE GENOMIC DNA]</scope>
    <source>
        <strain evidence="2">ATCC BAA-1197 / DSM 17291 / Cas60314</strain>
    </source>
</reference>
<dbReference type="AlphaFoldDB" id="G7V7M6"/>
<protein>
    <submittedName>
        <fullName evidence="1">Uncharacterized protein</fullName>
    </submittedName>
</protein>
<dbReference type="HOGENOM" id="CLU_346791_0_0_0"/>
<accession>G7V7M6</accession>
<sequence>MRLKKIDVCVMLLLVITIAVLGSLLGARASSAVDVYVNAEKWPMWPEPYVRINERDITEPAMFLSIGREVVPWTYFGDTTVDSNNYVKLVGANFYVTVEKFTYDDKGNKQILSYVTIAPPISDEDDLFMIAQNSHVDTTSVSDIAYNLREIAVFPEYVSNWITYTVDSEDVQVANESFLADRSVDEYVYINDWKDFLVRDLAYLNLPGVDSADVVYADSGHAPPQVVWPYDPWLFSFRAKTGYYADEIPEKWKNRYVCLWPTNQGALHAYEVYNVEEPDSTPYASRTWLAVPEPSFRQAIYEQLKKAYGNDYMRFTVLDGPITIRDVKINGEWRRILVGVTGEGTKQLPKPQDAWTTLNQSDYDPTTSSPTLQDGGRVFGVYAFDITDLGETADTNTLKPLWSVTTVSYGTSTKVFSDYYPQNNTGADKSEYAAYANMLFSVSKPVIGYTRDENGNMKWHVVILGVEKPDANNNYKYMWLDVDPQDGHVISQGYFYNPAKGDYEALEGASFVEYGDFTPEEVERAFPSRILPAFPPPDAEYQEPLLSDIYVQLSNGGLYRWNLLYEGSDTNPEWIVTLKSERGDNIAPPLTDFDITHVYGDNPSAYHTYFAGNVLLRNVSGNASLDTETLVILDLTELQSMSIEERSSVKVPPGQDGTVVSSKESHILVVQLELQKGTSSTYSKNVLASPVFINNRLFLAIYEMSTKGQGNNPNYSEVSRLYVFNFAPLMGSGNVQQLQEAQVVDDQIEGDYFDVENVEAAMMFVDSLGNLVMLDQEGNVIGDPIPTGLTLNTNPSGDPGEENRGVKLVYWKKS</sequence>